<feature type="domain" description="HTH merR-type" evidence="2">
    <location>
        <begin position="1"/>
        <end position="68"/>
    </location>
</feature>
<evidence type="ECO:0000313" key="3">
    <source>
        <dbReference type="EMBL" id="GAA2212459.1"/>
    </source>
</evidence>
<dbReference type="SUPFAM" id="SSF46955">
    <property type="entry name" value="Putative DNA-binding domain"/>
    <property type="match status" value="1"/>
</dbReference>
<dbReference type="PROSITE" id="PS50937">
    <property type="entry name" value="HTH_MERR_2"/>
    <property type="match status" value="1"/>
</dbReference>
<dbReference type="RefSeq" id="WP_344486989.1">
    <property type="nucleotide sequence ID" value="NZ_BAAAQX010000026.1"/>
</dbReference>
<dbReference type="Gene3D" id="1.10.1660.10">
    <property type="match status" value="1"/>
</dbReference>
<dbReference type="PANTHER" id="PTHR30204">
    <property type="entry name" value="REDOX-CYCLING DRUG-SENSING TRANSCRIPTIONAL ACTIVATOR SOXR"/>
    <property type="match status" value="1"/>
</dbReference>
<sequence length="119" mass="12733">MRIGQLSRRAGVSVRALRYYEEQKLLVPARSANGYRDYDEDAVAVVGRIRLLYAAGLSSAAVGELLPAACGDGQGVTVPGELTGELEQARARLVGEIRQREASLDVLERLLANACPAHG</sequence>
<dbReference type="InterPro" id="IPR047057">
    <property type="entry name" value="MerR_fam"/>
</dbReference>
<keyword evidence="4" id="KW-1185">Reference proteome</keyword>
<keyword evidence="1" id="KW-0238">DNA-binding</keyword>
<dbReference type="PRINTS" id="PR00040">
    <property type="entry name" value="HTHMERR"/>
</dbReference>
<protein>
    <submittedName>
        <fullName evidence="3">MerR family transcriptional regulator</fullName>
    </submittedName>
</protein>
<name>A0ABP5PLH6_9ACTN</name>
<dbReference type="Proteomes" id="UP001499843">
    <property type="component" value="Unassembled WGS sequence"/>
</dbReference>
<dbReference type="Pfam" id="PF13411">
    <property type="entry name" value="MerR_1"/>
    <property type="match status" value="1"/>
</dbReference>
<dbReference type="SMART" id="SM00422">
    <property type="entry name" value="HTH_MERR"/>
    <property type="match status" value="1"/>
</dbReference>
<dbReference type="PANTHER" id="PTHR30204:SF97">
    <property type="entry name" value="MERR FAMILY REGULATORY PROTEIN"/>
    <property type="match status" value="1"/>
</dbReference>
<dbReference type="EMBL" id="BAAAQX010000026">
    <property type="protein sequence ID" value="GAA2212459.1"/>
    <property type="molecule type" value="Genomic_DNA"/>
</dbReference>
<organism evidence="3 4">
    <name type="scientific">Nonomuraea monospora</name>
    <dbReference type="NCBI Taxonomy" id="568818"/>
    <lineage>
        <taxon>Bacteria</taxon>
        <taxon>Bacillati</taxon>
        <taxon>Actinomycetota</taxon>
        <taxon>Actinomycetes</taxon>
        <taxon>Streptosporangiales</taxon>
        <taxon>Streptosporangiaceae</taxon>
        <taxon>Nonomuraea</taxon>
    </lineage>
</organism>
<accession>A0ABP5PLH6</accession>
<comment type="caution">
    <text evidence="3">The sequence shown here is derived from an EMBL/GenBank/DDBJ whole genome shotgun (WGS) entry which is preliminary data.</text>
</comment>
<proteinExistence type="predicted"/>
<dbReference type="InterPro" id="IPR009061">
    <property type="entry name" value="DNA-bd_dom_put_sf"/>
</dbReference>
<dbReference type="InterPro" id="IPR000551">
    <property type="entry name" value="MerR-type_HTH_dom"/>
</dbReference>
<reference evidence="4" key="1">
    <citation type="journal article" date="2019" name="Int. J. Syst. Evol. Microbiol.">
        <title>The Global Catalogue of Microorganisms (GCM) 10K type strain sequencing project: providing services to taxonomists for standard genome sequencing and annotation.</title>
        <authorList>
            <consortium name="The Broad Institute Genomics Platform"/>
            <consortium name="The Broad Institute Genome Sequencing Center for Infectious Disease"/>
            <person name="Wu L."/>
            <person name="Ma J."/>
        </authorList>
    </citation>
    <scope>NUCLEOTIDE SEQUENCE [LARGE SCALE GENOMIC DNA]</scope>
    <source>
        <strain evidence="4">JCM 16114</strain>
    </source>
</reference>
<evidence type="ECO:0000256" key="1">
    <source>
        <dbReference type="ARBA" id="ARBA00023125"/>
    </source>
</evidence>
<evidence type="ECO:0000259" key="2">
    <source>
        <dbReference type="PROSITE" id="PS50937"/>
    </source>
</evidence>
<evidence type="ECO:0000313" key="4">
    <source>
        <dbReference type="Proteomes" id="UP001499843"/>
    </source>
</evidence>
<gene>
    <name evidence="3" type="ORF">GCM10009850_079210</name>
</gene>